<proteinExistence type="inferred from homology"/>
<keyword evidence="5" id="KW-0282">Flagellum</keyword>
<dbReference type="Gene3D" id="2.30.290.10">
    <property type="entry name" value="BH3618-like"/>
    <property type="match status" value="1"/>
</dbReference>
<dbReference type="InterPro" id="IPR024046">
    <property type="entry name" value="Flagellar_assmbl_FliW_dom_sf"/>
</dbReference>
<keyword evidence="6" id="KW-1185">Reference proteome</keyword>
<keyword evidence="1 4" id="KW-0963">Cytoplasm</keyword>
<organism evidence="5 6">
    <name type="scientific">Cytobacillus eiseniae</name>
    <dbReference type="NCBI Taxonomy" id="762947"/>
    <lineage>
        <taxon>Bacteria</taxon>
        <taxon>Bacillati</taxon>
        <taxon>Bacillota</taxon>
        <taxon>Bacilli</taxon>
        <taxon>Bacillales</taxon>
        <taxon>Bacillaceae</taxon>
        <taxon>Cytobacillus</taxon>
    </lineage>
</organism>
<evidence type="ECO:0000256" key="4">
    <source>
        <dbReference type="HAMAP-Rule" id="MF_01185"/>
    </source>
</evidence>
<dbReference type="PANTHER" id="PTHR39190">
    <property type="entry name" value="FLAGELLAR ASSEMBLY FACTOR FLIW"/>
    <property type="match status" value="1"/>
</dbReference>
<accession>A0ABS4RGG3</accession>
<dbReference type="RefSeq" id="WP_066397830.1">
    <property type="nucleotide sequence ID" value="NZ_JAGIKZ010000014.1"/>
</dbReference>
<comment type="similarity">
    <text evidence="4">Belongs to the FliW family.</text>
</comment>
<evidence type="ECO:0000256" key="1">
    <source>
        <dbReference type="ARBA" id="ARBA00022490"/>
    </source>
</evidence>
<keyword evidence="5" id="KW-0969">Cilium</keyword>
<evidence type="ECO:0000256" key="2">
    <source>
        <dbReference type="ARBA" id="ARBA00022795"/>
    </source>
</evidence>
<dbReference type="EMBL" id="JAGIKZ010000014">
    <property type="protein sequence ID" value="MBP2241981.1"/>
    <property type="molecule type" value="Genomic_DNA"/>
</dbReference>
<comment type="subunit">
    <text evidence="4">Interacts with translational regulator CsrA and flagellin(s).</text>
</comment>
<dbReference type="SUPFAM" id="SSF141457">
    <property type="entry name" value="BH3618-like"/>
    <property type="match status" value="1"/>
</dbReference>
<evidence type="ECO:0000313" key="5">
    <source>
        <dbReference type="EMBL" id="MBP2241981.1"/>
    </source>
</evidence>
<keyword evidence="4" id="KW-0143">Chaperone</keyword>
<comment type="caution">
    <text evidence="5">The sequence shown here is derived from an EMBL/GenBank/DDBJ whole genome shotgun (WGS) entry which is preliminary data.</text>
</comment>
<protein>
    <recommendedName>
        <fullName evidence="4">Flagellar assembly factor FliW</fullName>
    </recommendedName>
</protein>
<evidence type="ECO:0000256" key="3">
    <source>
        <dbReference type="ARBA" id="ARBA00022845"/>
    </source>
</evidence>
<keyword evidence="5" id="KW-0966">Cell projection</keyword>
<keyword evidence="3 4" id="KW-0810">Translation regulation</keyword>
<dbReference type="NCBIfam" id="NF009793">
    <property type="entry name" value="PRK13285.1-1"/>
    <property type="match status" value="1"/>
</dbReference>
<dbReference type="Proteomes" id="UP001519293">
    <property type="component" value="Unassembled WGS sequence"/>
</dbReference>
<reference evidence="5 6" key="1">
    <citation type="submission" date="2021-03" db="EMBL/GenBank/DDBJ databases">
        <title>Genomic Encyclopedia of Type Strains, Phase IV (KMG-IV): sequencing the most valuable type-strain genomes for metagenomic binning, comparative biology and taxonomic classification.</title>
        <authorList>
            <person name="Goeker M."/>
        </authorList>
    </citation>
    <scope>NUCLEOTIDE SEQUENCE [LARGE SCALE GENOMIC DNA]</scope>
    <source>
        <strain evidence="5 6">DSM 26675</strain>
    </source>
</reference>
<keyword evidence="2 4" id="KW-1005">Bacterial flagellum biogenesis</keyword>
<gene>
    <name evidence="4" type="primary">fliW</name>
    <name evidence="5" type="ORF">J2Z40_002554</name>
</gene>
<comment type="subcellular location">
    <subcellularLocation>
        <location evidence="4">Cytoplasm</location>
    </subcellularLocation>
</comment>
<dbReference type="Pfam" id="PF02623">
    <property type="entry name" value="FliW"/>
    <property type="match status" value="1"/>
</dbReference>
<comment type="function">
    <text evidence="4">Acts as an anti-CsrA protein, binds CsrA and prevents it from repressing translation of its target genes, one of which is flagellin. Binds to flagellin and participates in the assembly of the flagellum.</text>
</comment>
<evidence type="ECO:0000313" key="6">
    <source>
        <dbReference type="Proteomes" id="UP001519293"/>
    </source>
</evidence>
<sequence length="148" mass="16954">MIIQTKFHGEQEIVAEQIISFPAGIPGFLEEKEFYLFPLEETALVVLQSIHTKEVAFIMTDPFSFFPQYEFELPQDSVDTLKVEAEKDLAVFVILTINDPFHQTTANLQAPIIINQKIKQGKQVILNNTTYITRHLFIEPLSTQQEGE</sequence>
<dbReference type="PANTHER" id="PTHR39190:SF1">
    <property type="entry name" value="FLAGELLAR ASSEMBLY FACTOR FLIW"/>
    <property type="match status" value="1"/>
</dbReference>
<name>A0ABS4RGG3_9BACI</name>
<dbReference type="HAMAP" id="MF_01185">
    <property type="entry name" value="FliW"/>
    <property type="match status" value="1"/>
</dbReference>
<dbReference type="InterPro" id="IPR003775">
    <property type="entry name" value="Flagellar_assembly_factor_FliW"/>
</dbReference>